<evidence type="ECO:0000313" key="1">
    <source>
        <dbReference type="EMBL" id="MPN07283.1"/>
    </source>
</evidence>
<sequence length="82" mass="9075">MLVGHLDDRLASDDAGRRNQQIEAVHGGRHELSESMHRVAVGQVGGERLDLLGSGLAALFRRDRQFVRVQIDEYQPGAVGRQ</sequence>
<organism evidence="1">
    <name type="scientific">bioreactor metagenome</name>
    <dbReference type="NCBI Taxonomy" id="1076179"/>
    <lineage>
        <taxon>unclassified sequences</taxon>
        <taxon>metagenomes</taxon>
        <taxon>ecological metagenomes</taxon>
    </lineage>
</organism>
<gene>
    <name evidence="1" type="ORF">SDC9_154549</name>
</gene>
<comment type="caution">
    <text evidence="1">The sequence shown here is derived from an EMBL/GenBank/DDBJ whole genome shotgun (WGS) entry which is preliminary data.</text>
</comment>
<dbReference type="EMBL" id="VSSQ01053238">
    <property type="protein sequence ID" value="MPN07283.1"/>
    <property type="molecule type" value="Genomic_DNA"/>
</dbReference>
<name>A0A645F3Z1_9ZZZZ</name>
<proteinExistence type="predicted"/>
<reference evidence="1" key="1">
    <citation type="submission" date="2019-08" db="EMBL/GenBank/DDBJ databases">
        <authorList>
            <person name="Kucharzyk K."/>
            <person name="Murdoch R.W."/>
            <person name="Higgins S."/>
            <person name="Loffler F."/>
        </authorList>
    </citation>
    <scope>NUCLEOTIDE SEQUENCE</scope>
</reference>
<dbReference type="AlphaFoldDB" id="A0A645F3Z1"/>
<protein>
    <submittedName>
        <fullName evidence="1">Uncharacterized protein</fullName>
    </submittedName>
</protein>
<accession>A0A645F3Z1</accession>